<protein>
    <submittedName>
        <fullName evidence="1">Uncharacterized protein</fullName>
    </submittedName>
</protein>
<evidence type="ECO:0000313" key="1">
    <source>
        <dbReference type="EMBL" id="AFS52837.1"/>
    </source>
</evidence>
<dbReference type="AlphaFoldDB" id="J9ZAX5"/>
<dbReference type="Proteomes" id="UP000006177">
    <property type="component" value="Chromosome"/>
</dbReference>
<gene>
    <name evidence="1" type="ordered locus">LFML04_0601</name>
</gene>
<dbReference type="EMBL" id="CP002919">
    <property type="protein sequence ID" value="AFS52837.1"/>
    <property type="molecule type" value="Genomic_DNA"/>
</dbReference>
<dbReference type="STRING" id="1048260.LFML04_0601"/>
<dbReference type="PATRIC" id="fig|1048260.3.peg.644"/>
<accession>J9ZAX5</accession>
<evidence type="ECO:0000313" key="2">
    <source>
        <dbReference type="Proteomes" id="UP000006177"/>
    </source>
</evidence>
<dbReference type="HOGENOM" id="CLU_2569630_0_0_0"/>
<proteinExistence type="predicted"/>
<name>J9ZAX5_LEPFM</name>
<sequence length="81" mass="9355">MEETYIILLRMIDIAEKAGLNPARLMEKIAIILEKDPKIPPEILEKVNFAEASVQFLMSIHRKSDAFETIRILLKVAKEYL</sequence>
<reference evidence="1 2" key="1">
    <citation type="journal article" date="2011" name="J. Microbiol.">
        <title>Complete genome of Leptospirillum ferriphilum ML-04 provides insight into its physiology and environmental adaptation.</title>
        <authorList>
            <person name="Mi S."/>
            <person name="Song J."/>
            <person name="Lin J."/>
            <person name="Che Y."/>
            <person name="Zheng H."/>
            <person name="Lin J."/>
        </authorList>
    </citation>
    <scope>NUCLEOTIDE SEQUENCE [LARGE SCALE GENOMIC DNA]</scope>
    <source>
        <strain evidence="1 2">ML-04</strain>
    </source>
</reference>
<organism evidence="1 2">
    <name type="scientific">Leptospirillum ferriphilum (strain ML-04)</name>
    <dbReference type="NCBI Taxonomy" id="1048260"/>
    <lineage>
        <taxon>Bacteria</taxon>
        <taxon>Pseudomonadati</taxon>
        <taxon>Nitrospirota</taxon>
        <taxon>Nitrospiria</taxon>
        <taxon>Nitrospirales</taxon>
        <taxon>Nitrospiraceae</taxon>
        <taxon>Leptospirillum</taxon>
    </lineage>
</organism>
<dbReference type="KEGG" id="lfi:LFML04_0601"/>
<dbReference type="RefSeq" id="WP_014960347.1">
    <property type="nucleotide sequence ID" value="NC_018649.1"/>
</dbReference>